<evidence type="ECO:0000313" key="2">
    <source>
        <dbReference type="Proteomes" id="UP000191812"/>
    </source>
</evidence>
<dbReference type="EMBL" id="FBWH01000048">
    <property type="protein sequence ID" value="CUX64071.1"/>
    <property type="molecule type" value="Genomic_DNA"/>
</dbReference>
<dbReference type="Proteomes" id="UP000191812">
    <property type="component" value="Unassembled WGS sequence"/>
</dbReference>
<sequence length="75" mass="8163">MTSHGKPDCRNLEIAGLISAIGPSFKPASAFSCPQEYKELIYPLFVLFMKAEERGIFALPVAAANLKEEAHGQPD</sequence>
<reference evidence="1 2" key="1">
    <citation type="submission" date="2016-01" db="EMBL/GenBank/DDBJ databases">
        <authorList>
            <person name="Regsiter A."/>
            <person name="william w."/>
        </authorList>
    </citation>
    <scope>NUCLEOTIDE SEQUENCE [LARGE SCALE GENOMIC DNA]</scope>
    <source>
        <strain evidence="1 2">CFBP 6927</strain>
    </source>
</reference>
<accession>A0ABM9VMZ5</accession>
<keyword evidence="2" id="KW-1185">Reference proteome</keyword>
<proteinExistence type="predicted"/>
<gene>
    <name evidence="1" type="ORF">AGR13a_Lc90128</name>
</gene>
<organism evidence="1 2">
    <name type="scientific">Agrobacterium genomosp. 13 str. CFBP 6927</name>
    <dbReference type="NCBI Taxonomy" id="1183428"/>
    <lineage>
        <taxon>Bacteria</taxon>
        <taxon>Pseudomonadati</taxon>
        <taxon>Pseudomonadota</taxon>
        <taxon>Alphaproteobacteria</taxon>
        <taxon>Hyphomicrobiales</taxon>
        <taxon>Rhizobiaceae</taxon>
        <taxon>Rhizobium/Agrobacterium group</taxon>
        <taxon>Agrobacterium</taxon>
        <taxon>Agrobacterium tumefaciens complex</taxon>
    </lineage>
</organism>
<protein>
    <submittedName>
        <fullName evidence="1">Uncharacterized protein</fullName>
    </submittedName>
</protein>
<name>A0ABM9VMZ5_9HYPH</name>
<comment type="caution">
    <text evidence="1">The sequence shown here is derived from an EMBL/GenBank/DDBJ whole genome shotgun (WGS) entry which is preliminary data.</text>
</comment>
<evidence type="ECO:0000313" key="1">
    <source>
        <dbReference type="EMBL" id="CUX64071.1"/>
    </source>
</evidence>